<name>A0A834XUT2_APHGI</name>
<evidence type="ECO:0000256" key="7">
    <source>
        <dbReference type="ARBA" id="ARBA00023065"/>
    </source>
</evidence>
<reference evidence="16 17" key="1">
    <citation type="submission" date="2020-08" db="EMBL/GenBank/DDBJ databases">
        <title>Aphidius gifuensis genome sequencing and assembly.</title>
        <authorList>
            <person name="Du Z."/>
        </authorList>
    </citation>
    <scope>NUCLEOTIDE SEQUENCE [LARGE SCALE GENOMIC DNA]</scope>
    <source>
        <strain evidence="16">YNYX2018</strain>
        <tissue evidence="16">Adults</tissue>
    </source>
</reference>
<evidence type="ECO:0000313" key="16">
    <source>
        <dbReference type="EMBL" id="KAF7992586.1"/>
    </source>
</evidence>
<evidence type="ECO:0000256" key="2">
    <source>
        <dbReference type="ARBA" id="ARBA00008685"/>
    </source>
</evidence>
<evidence type="ECO:0000256" key="8">
    <source>
        <dbReference type="ARBA" id="ARBA00023136"/>
    </source>
</evidence>
<keyword evidence="9" id="KW-0675">Receptor</keyword>
<dbReference type="Gene3D" id="1.10.287.70">
    <property type="match status" value="1"/>
</dbReference>
<keyword evidence="10" id="KW-0325">Glycoprotein</keyword>
<keyword evidence="12" id="KW-0407">Ion channel</keyword>
<evidence type="ECO:0000256" key="13">
    <source>
        <dbReference type="SAM" id="Phobius"/>
    </source>
</evidence>
<dbReference type="SUPFAM" id="SSF53850">
    <property type="entry name" value="Periplasmic binding protein-like II"/>
    <property type="match status" value="1"/>
</dbReference>
<evidence type="ECO:0000256" key="10">
    <source>
        <dbReference type="ARBA" id="ARBA00023180"/>
    </source>
</evidence>
<feature type="signal peptide" evidence="14">
    <location>
        <begin position="1"/>
        <end position="22"/>
    </location>
</feature>
<feature type="transmembrane region" description="Helical" evidence="13">
    <location>
        <begin position="391"/>
        <end position="412"/>
    </location>
</feature>
<dbReference type="Pfam" id="PF10613">
    <property type="entry name" value="Lig_chan-Glu_bd"/>
    <property type="match status" value="1"/>
</dbReference>
<dbReference type="EMBL" id="JACMRX010000003">
    <property type="protein sequence ID" value="KAF7992586.1"/>
    <property type="molecule type" value="Genomic_DNA"/>
</dbReference>
<organism evidence="16 17">
    <name type="scientific">Aphidius gifuensis</name>
    <name type="common">Parasitoid wasp</name>
    <dbReference type="NCBI Taxonomy" id="684658"/>
    <lineage>
        <taxon>Eukaryota</taxon>
        <taxon>Metazoa</taxon>
        <taxon>Ecdysozoa</taxon>
        <taxon>Arthropoda</taxon>
        <taxon>Hexapoda</taxon>
        <taxon>Insecta</taxon>
        <taxon>Pterygota</taxon>
        <taxon>Neoptera</taxon>
        <taxon>Endopterygota</taxon>
        <taxon>Hymenoptera</taxon>
        <taxon>Apocrita</taxon>
        <taxon>Ichneumonoidea</taxon>
        <taxon>Braconidae</taxon>
        <taxon>Aphidiinae</taxon>
        <taxon>Aphidius</taxon>
    </lineage>
</organism>
<dbReference type="PANTHER" id="PTHR42643">
    <property type="entry name" value="IONOTROPIC RECEPTOR 20A-RELATED"/>
    <property type="match status" value="1"/>
</dbReference>
<evidence type="ECO:0000256" key="3">
    <source>
        <dbReference type="ARBA" id="ARBA00022448"/>
    </source>
</evidence>
<keyword evidence="11" id="KW-1071">Ligand-gated ion channel</keyword>
<evidence type="ECO:0000256" key="6">
    <source>
        <dbReference type="ARBA" id="ARBA00022989"/>
    </source>
</evidence>
<evidence type="ECO:0000256" key="12">
    <source>
        <dbReference type="ARBA" id="ARBA00023303"/>
    </source>
</evidence>
<dbReference type="GO" id="GO:0050906">
    <property type="term" value="P:detection of stimulus involved in sensory perception"/>
    <property type="evidence" value="ECO:0007669"/>
    <property type="project" value="UniProtKB-ARBA"/>
</dbReference>
<keyword evidence="8 13" id="KW-0472">Membrane</keyword>
<protein>
    <recommendedName>
        <fullName evidence="15">Ionotropic glutamate receptor C-terminal domain-containing protein</fullName>
    </recommendedName>
</protein>
<comment type="similarity">
    <text evidence="2">Belongs to the glutamate-gated ion channel (TC 1.A.10.1) family.</text>
</comment>
<dbReference type="AlphaFoldDB" id="A0A834XUT2"/>
<evidence type="ECO:0000256" key="1">
    <source>
        <dbReference type="ARBA" id="ARBA00004651"/>
    </source>
</evidence>
<evidence type="ECO:0000259" key="15">
    <source>
        <dbReference type="SMART" id="SM00079"/>
    </source>
</evidence>
<evidence type="ECO:0000313" key="17">
    <source>
        <dbReference type="Proteomes" id="UP000639338"/>
    </source>
</evidence>
<feature type="domain" description="Ionotropic glutamate receptor C-terminal" evidence="15">
    <location>
        <begin position="212"/>
        <end position="540"/>
    </location>
</feature>
<keyword evidence="4" id="KW-1003">Cell membrane</keyword>
<gene>
    <name evidence="16" type="ORF">HCN44_004930</name>
</gene>
<evidence type="ECO:0000256" key="9">
    <source>
        <dbReference type="ARBA" id="ARBA00023170"/>
    </source>
</evidence>
<keyword evidence="6 13" id="KW-1133">Transmembrane helix</keyword>
<dbReference type="InterPro" id="IPR019594">
    <property type="entry name" value="Glu/Gly-bd"/>
</dbReference>
<dbReference type="InterPro" id="IPR052192">
    <property type="entry name" value="Insect_Ionotropic_Sensory_Rcpt"/>
</dbReference>
<keyword evidence="3" id="KW-0813">Transport</keyword>
<evidence type="ECO:0000256" key="4">
    <source>
        <dbReference type="ARBA" id="ARBA00022475"/>
    </source>
</evidence>
<comment type="caution">
    <text evidence="16">The sequence shown here is derived from an EMBL/GenBank/DDBJ whole genome shotgun (WGS) entry which is preliminary data.</text>
</comment>
<dbReference type="GO" id="GO:0015276">
    <property type="term" value="F:ligand-gated monoatomic ion channel activity"/>
    <property type="evidence" value="ECO:0007669"/>
    <property type="project" value="InterPro"/>
</dbReference>
<proteinExistence type="inferred from homology"/>
<keyword evidence="5 13" id="KW-0812">Transmembrane</keyword>
<comment type="subcellular location">
    <subcellularLocation>
        <location evidence="1">Cell membrane</location>
        <topology evidence="1">Multi-pass membrane protein</topology>
    </subcellularLocation>
</comment>
<dbReference type="SMART" id="SM00079">
    <property type="entry name" value="PBPe"/>
    <property type="match status" value="1"/>
</dbReference>
<feature type="chain" id="PRO_5032444429" description="Ionotropic glutamate receptor C-terminal domain-containing protein" evidence="14">
    <location>
        <begin position="23"/>
        <end position="614"/>
    </location>
</feature>
<dbReference type="Gene3D" id="3.40.190.10">
    <property type="entry name" value="Periplasmic binding protein-like II"/>
    <property type="match status" value="1"/>
</dbReference>
<evidence type="ECO:0000256" key="11">
    <source>
        <dbReference type="ARBA" id="ARBA00023286"/>
    </source>
</evidence>
<dbReference type="InterPro" id="IPR001320">
    <property type="entry name" value="Iontro_rcpt_C"/>
</dbReference>
<feature type="transmembrane region" description="Helical" evidence="13">
    <location>
        <begin position="559"/>
        <end position="580"/>
    </location>
</feature>
<keyword evidence="14" id="KW-0732">Signal</keyword>
<evidence type="ECO:0000256" key="14">
    <source>
        <dbReference type="SAM" id="SignalP"/>
    </source>
</evidence>
<dbReference type="OrthoDB" id="8186464at2759"/>
<dbReference type="Pfam" id="PF00060">
    <property type="entry name" value="Lig_chan"/>
    <property type="match status" value="1"/>
</dbReference>
<feature type="transmembrane region" description="Helical" evidence="13">
    <location>
        <begin position="332"/>
        <end position="351"/>
    </location>
</feature>
<evidence type="ECO:0000256" key="5">
    <source>
        <dbReference type="ARBA" id="ARBA00022692"/>
    </source>
</evidence>
<keyword evidence="7" id="KW-0406">Ion transport</keyword>
<sequence length="614" mass="70854">MKITNILIGIFLIFLLISKCDSSNTSFDLYGYALSEIHSRYGTSGIIFTTSVNFRGFNQLTLMHKICKNLSKNKITNVVIKFNQIEKQLLFYHKKILRPMIVVFIGTINDWNEFKNLTNTLTMSYPIWVVIFSAYDNDICKKCKEPNLNDFNLKYDTEFVVFCCDYNNTDEWWSQDGRTIKVFPVSHIVDGKMQWVHNNSLFYRRYRVMKRAVRVATVADPVFFNQVDGNFRGFFGEILTELKRSINFTMAELIIMKSYGRLDDKKKWSGLMRKLSKNEADIGVAALTITSRRLDVVDFTLPLITAKSKLYLKLQDGADVNWFGYFQSFDTITWATILGIIITTPILLTLIKFNYGQGTILSLFVDNFLDVWGIFCQQGLYEFPNEASLRVALVSIFLTAIVVSAAYSASLISNLATSSKNLPFNNIEEFADQKTWKLIVLKDSADFDLYAESDDVILKKMFKLMRPLHLLPTSVNQAFEQVSQNINMSCDLVSIDTGRIESLAMTLPRGSEFTRLINYHIQRFRDNGMLNRLKQKYFIKSNPPNKDHNEVSFSGITPILIVVIIGVLISLLILIIELSYKNYNKFFVKKKLYRKKIFDKTSNTLFRNNFMNVS</sequence>
<dbReference type="Proteomes" id="UP000639338">
    <property type="component" value="Unassembled WGS sequence"/>
</dbReference>
<keyword evidence="17" id="KW-1185">Reference proteome</keyword>
<dbReference type="GO" id="GO:0005886">
    <property type="term" value="C:plasma membrane"/>
    <property type="evidence" value="ECO:0007669"/>
    <property type="project" value="UniProtKB-SubCell"/>
</dbReference>
<dbReference type="PANTHER" id="PTHR42643:SF30">
    <property type="entry name" value="IONOTROPIC RECEPTOR 40A-RELATED"/>
    <property type="match status" value="1"/>
</dbReference>
<accession>A0A834XUT2</accession>